<accession>A0A2J6SFV5</accession>
<evidence type="ECO:0000313" key="2">
    <source>
        <dbReference type="Proteomes" id="UP000235371"/>
    </source>
</evidence>
<dbReference type="EMBL" id="KZ613920">
    <property type="protein sequence ID" value="PMD49643.1"/>
    <property type="molecule type" value="Genomic_DNA"/>
</dbReference>
<reference evidence="1 2" key="1">
    <citation type="submission" date="2016-04" db="EMBL/GenBank/DDBJ databases">
        <title>A degradative enzymes factory behind the ericoid mycorrhizal symbiosis.</title>
        <authorList>
            <consortium name="DOE Joint Genome Institute"/>
            <person name="Martino E."/>
            <person name="Morin E."/>
            <person name="Grelet G."/>
            <person name="Kuo A."/>
            <person name="Kohler A."/>
            <person name="Daghino S."/>
            <person name="Barry K."/>
            <person name="Choi C."/>
            <person name="Cichocki N."/>
            <person name="Clum A."/>
            <person name="Copeland A."/>
            <person name="Hainaut M."/>
            <person name="Haridas S."/>
            <person name="Labutti K."/>
            <person name="Lindquist E."/>
            <person name="Lipzen A."/>
            <person name="Khouja H.-R."/>
            <person name="Murat C."/>
            <person name="Ohm R."/>
            <person name="Olson A."/>
            <person name="Spatafora J."/>
            <person name="Veneault-Fourrey C."/>
            <person name="Henrissat B."/>
            <person name="Grigoriev I."/>
            <person name="Martin F."/>
            <person name="Perotto S."/>
        </authorList>
    </citation>
    <scope>NUCLEOTIDE SEQUENCE [LARGE SCALE GENOMIC DNA]</scope>
    <source>
        <strain evidence="1 2">E</strain>
    </source>
</reference>
<organism evidence="1 2">
    <name type="scientific">Hyaloscypha bicolor E</name>
    <dbReference type="NCBI Taxonomy" id="1095630"/>
    <lineage>
        <taxon>Eukaryota</taxon>
        <taxon>Fungi</taxon>
        <taxon>Dikarya</taxon>
        <taxon>Ascomycota</taxon>
        <taxon>Pezizomycotina</taxon>
        <taxon>Leotiomycetes</taxon>
        <taxon>Helotiales</taxon>
        <taxon>Hyaloscyphaceae</taxon>
        <taxon>Hyaloscypha</taxon>
        <taxon>Hyaloscypha bicolor</taxon>
    </lineage>
</organism>
<dbReference type="RefSeq" id="XP_024726547.1">
    <property type="nucleotide sequence ID" value="XM_024888282.1"/>
</dbReference>
<feature type="non-terminal residue" evidence="1">
    <location>
        <position position="1"/>
    </location>
</feature>
<name>A0A2J6SFV5_9HELO</name>
<dbReference type="Proteomes" id="UP000235371">
    <property type="component" value="Unassembled WGS sequence"/>
</dbReference>
<dbReference type="InParanoid" id="A0A2J6SFV5"/>
<keyword evidence="2" id="KW-1185">Reference proteome</keyword>
<dbReference type="OrthoDB" id="3535343at2759"/>
<gene>
    <name evidence="1" type="ORF">K444DRAFT_712649</name>
</gene>
<evidence type="ECO:0000313" key="1">
    <source>
        <dbReference type="EMBL" id="PMD49643.1"/>
    </source>
</evidence>
<dbReference type="AlphaFoldDB" id="A0A2J6SFV5"/>
<dbReference type="GeneID" id="36596358"/>
<sequence length="167" mass="18680">ASFLQHKWNLNLSHITAGYIYSSPRALKVRADEAYALNLASSIFDYNNISSSGLVSNIMYSFTPSIASSPTVFNDYVNPSFPLFTEDILVQNSAVFTGLVRRDMNGVVASWSILYQNAIPVTIFVNAFDTVVGYDYFSPGLRTRVVTEFFNILIGPVPDEVFQWPQQ</sequence>
<protein>
    <submittedName>
        <fullName evidence="1">Uncharacterized protein</fullName>
    </submittedName>
</protein>
<proteinExistence type="predicted"/>